<evidence type="ECO:0000313" key="1">
    <source>
        <dbReference type="EMBL" id="KAL3861311.1"/>
    </source>
</evidence>
<proteinExistence type="predicted"/>
<evidence type="ECO:0000313" key="2">
    <source>
        <dbReference type="Proteomes" id="UP001634394"/>
    </source>
</evidence>
<accession>A0ABD3VJJ7</accession>
<dbReference type="AlphaFoldDB" id="A0ABD3VJJ7"/>
<keyword evidence="2" id="KW-1185">Reference proteome</keyword>
<name>A0ABD3VJJ7_SINWO</name>
<dbReference type="Proteomes" id="UP001634394">
    <property type="component" value="Unassembled WGS sequence"/>
</dbReference>
<dbReference type="EMBL" id="JBJQND010000011">
    <property type="protein sequence ID" value="KAL3861311.1"/>
    <property type="molecule type" value="Genomic_DNA"/>
</dbReference>
<protein>
    <submittedName>
        <fullName evidence="1">Uncharacterized protein</fullName>
    </submittedName>
</protein>
<comment type="caution">
    <text evidence="1">The sequence shown here is derived from an EMBL/GenBank/DDBJ whole genome shotgun (WGS) entry which is preliminary data.</text>
</comment>
<sequence length="77" mass="8940">MGVLREWSVISVWCLCKLLCYLWKSITRRKQGSDIVKMDISKIAKNLVKSVATGEMAAIHTFWENQPCVITFFRRFG</sequence>
<organism evidence="1 2">
    <name type="scientific">Sinanodonta woodiana</name>
    <name type="common">Chinese pond mussel</name>
    <name type="synonym">Anodonta woodiana</name>
    <dbReference type="NCBI Taxonomy" id="1069815"/>
    <lineage>
        <taxon>Eukaryota</taxon>
        <taxon>Metazoa</taxon>
        <taxon>Spiralia</taxon>
        <taxon>Lophotrochozoa</taxon>
        <taxon>Mollusca</taxon>
        <taxon>Bivalvia</taxon>
        <taxon>Autobranchia</taxon>
        <taxon>Heteroconchia</taxon>
        <taxon>Palaeoheterodonta</taxon>
        <taxon>Unionida</taxon>
        <taxon>Unionoidea</taxon>
        <taxon>Unionidae</taxon>
        <taxon>Unioninae</taxon>
        <taxon>Sinanodonta</taxon>
    </lineage>
</organism>
<reference evidence="1 2" key="1">
    <citation type="submission" date="2024-11" db="EMBL/GenBank/DDBJ databases">
        <title>Chromosome-level genome assembly of the freshwater bivalve Anodonta woodiana.</title>
        <authorList>
            <person name="Chen X."/>
        </authorList>
    </citation>
    <scope>NUCLEOTIDE SEQUENCE [LARGE SCALE GENOMIC DNA]</scope>
    <source>
        <strain evidence="1">MN2024</strain>
        <tissue evidence="1">Gills</tissue>
    </source>
</reference>
<gene>
    <name evidence="1" type="ORF">ACJMK2_007347</name>
</gene>